<dbReference type="SMART" id="SM00065">
    <property type="entry name" value="GAF"/>
    <property type="match status" value="1"/>
</dbReference>
<reference evidence="5" key="1">
    <citation type="submission" date="2022-10" db="EMBL/GenBank/DDBJ databases">
        <title>Cytochrome P450 Catalyzes Benzene Ring Formation in the Biosynthesis of Trialkyl-Substituted Aromatic Polyketides.</title>
        <authorList>
            <person name="Zhao E."/>
            <person name="Ge H."/>
        </authorList>
    </citation>
    <scope>NUCLEOTIDE SEQUENCE</scope>
    <source>
        <strain evidence="5">NA0869</strain>
    </source>
</reference>
<dbReference type="InterPro" id="IPR029016">
    <property type="entry name" value="GAF-like_dom_sf"/>
</dbReference>
<keyword evidence="1" id="KW-0378">Hydrolase</keyword>
<dbReference type="Proteomes" id="UP001163878">
    <property type="component" value="Chromosome"/>
</dbReference>
<keyword evidence="6" id="KW-1185">Reference proteome</keyword>
<dbReference type="InterPro" id="IPR036457">
    <property type="entry name" value="PPM-type-like_dom_sf"/>
</dbReference>
<dbReference type="PROSITE" id="PS50112">
    <property type="entry name" value="PAS"/>
    <property type="match status" value="2"/>
</dbReference>
<dbReference type="SMART" id="SM00091">
    <property type="entry name" value="PAS"/>
    <property type="match status" value="2"/>
</dbReference>
<dbReference type="Pfam" id="PF08448">
    <property type="entry name" value="PAS_4"/>
    <property type="match status" value="1"/>
</dbReference>
<dbReference type="RefSeq" id="WP_264241719.1">
    <property type="nucleotide sequence ID" value="NZ_CP107567.1"/>
</dbReference>
<dbReference type="SUPFAM" id="SSF55785">
    <property type="entry name" value="PYP-like sensor domain (PAS domain)"/>
    <property type="match status" value="2"/>
</dbReference>
<protein>
    <submittedName>
        <fullName evidence="5">SpoIIE family protein phosphatase</fullName>
    </submittedName>
</protein>
<feature type="domain" description="PAS" evidence="3">
    <location>
        <begin position="25"/>
        <end position="79"/>
    </location>
</feature>
<sequence>MTGSVTLIGESPEDPYSHGRAASAVLDRHGLVTGWSERARALVGHPAAEVLGRRAVEVLVDPADRDVVLEATAACVRRRGWFGVVPVRARDGRRKGFGVRVRQVTRADGVREWYLVAAPAEEVVQWEIDRSVMDGLFRRSPIGLSVHDPGLNILRINRAIARIGGITPEQARGHRIGDFLARADAETVDAGLREVLRTGTPMIFTEQPCRVVGQPGKERYVSVSAFRMEDASGRVLGVTQLVEDVTDGHRARRRLALLTEAGATIGTTLDVRTTAQELVQAAVPGLADCVSVDLLEAISRGEEPVADGGGGPVRRTAHRTVTPETEHLLVPVGTVNSYPEGSPQARCLATGRPVLEQFIDVPGAVTARERGIGAAAPAVHSLMVVPLTARGLVLGFVSLWRSRLPEPFEEDDLTLAGELAARAAVSLDNARRFTQQHRAALALQRRLLPRELPSHPAVVFAHRYMPAGGATGVGGDWFDVIPLSGARVALVVGDVVGHGINAAATMGRLRTAVHTLADLDLEPDEVLSHLDDLVTRLAGEQEQDIEGAPGEQVVGATCLYAVYDPVTRLCSVARAGHPPPAVVTPEGEASIPDLPAGPPLGLGGLPFEAAELTLAEGSVLALYTNGLLEFSQQDMDAGLAKLCTTLAGPGRPVEELAQAVVDELLPARPADDVALLLAQTLTLAPELVATWELPAEPTAPSRARRLTADQLAAWGLADMTFATELIVSELVTNAYRYAGGAVTLRLIHHQRLICEVSDPSSTSPHLRRARSTDEGGRGLLLVAQLTARWGTRHTREGKTVWTEQTMPPLPGGPVVPETLLEPGPPDGT</sequence>
<dbReference type="InterPro" id="IPR035965">
    <property type="entry name" value="PAS-like_dom_sf"/>
</dbReference>
<dbReference type="Pfam" id="PF13185">
    <property type="entry name" value="GAF_2"/>
    <property type="match status" value="1"/>
</dbReference>
<dbReference type="Gene3D" id="3.60.40.10">
    <property type="entry name" value="PPM-type phosphatase domain"/>
    <property type="match status" value="1"/>
</dbReference>
<dbReference type="CDD" id="cd00130">
    <property type="entry name" value="PAS"/>
    <property type="match status" value="2"/>
</dbReference>
<evidence type="ECO:0000313" key="5">
    <source>
        <dbReference type="EMBL" id="UYQ60513.1"/>
    </source>
</evidence>
<dbReference type="SMART" id="SM00331">
    <property type="entry name" value="PP2C_SIG"/>
    <property type="match status" value="1"/>
</dbReference>
<organism evidence="5 6">
    <name type="scientific">Streptomyces peucetius</name>
    <dbReference type="NCBI Taxonomy" id="1950"/>
    <lineage>
        <taxon>Bacteria</taxon>
        <taxon>Bacillati</taxon>
        <taxon>Actinomycetota</taxon>
        <taxon>Actinomycetes</taxon>
        <taxon>Kitasatosporales</taxon>
        <taxon>Streptomycetaceae</taxon>
        <taxon>Streptomyces</taxon>
    </lineage>
</organism>
<dbReference type="InterPro" id="IPR000014">
    <property type="entry name" value="PAS"/>
</dbReference>
<dbReference type="NCBIfam" id="TIGR00229">
    <property type="entry name" value="sensory_box"/>
    <property type="match status" value="2"/>
</dbReference>
<dbReference type="Pfam" id="PF13581">
    <property type="entry name" value="HATPase_c_2"/>
    <property type="match status" value="1"/>
</dbReference>
<gene>
    <name evidence="5" type="ORF">OGH68_02820</name>
</gene>
<dbReference type="PROSITE" id="PS50113">
    <property type="entry name" value="PAC"/>
    <property type="match status" value="1"/>
</dbReference>
<evidence type="ECO:0000259" key="4">
    <source>
        <dbReference type="PROSITE" id="PS50113"/>
    </source>
</evidence>
<dbReference type="Gene3D" id="3.30.565.10">
    <property type="entry name" value="Histidine kinase-like ATPase, C-terminal domain"/>
    <property type="match status" value="1"/>
</dbReference>
<dbReference type="Pfam" id="PF07228">
    <property type="entry name" value="SpoIIE"/>
    <property type="match status" value="1"/>
</dbReference>
<dbReference type="Gene3D" id="3.30.450.20">
    <property type="entry name" value="PAS domain"/>
    <property type="match status" value="2"/>
</dbReference>
<dbReference type="InterPro" id="IPR036890">
    <property type="entry name" value="HATPase_C_sf"/>
</dbReference>
<feature type="region of interest" description="Disordered" evidence="2">
    <location>
        <begin position="803"/>
        <end position="828"/>
    </location>
</feature>
<dbReference type="InterPro" id="IPR001932">
    <property type="entry name" value="PPM-type_phosphatase-like_dom"/>
</dbReference>
<dbReference type="InterPro" id="IPR003594">
    <property type="entry name" value="HATPase_dom"/>
</dbReference>
<feature type="domain" description="PAS" evidence="3">
    <location>
        <begin position="129"/>
        <end position="199"/>
    </location>
</feature>
<dbReference type="PANTHER" id="PTHR43156:SF2">
    <property type="entry name" value="STAGE II SPORULATION PROTEIN E"/>
    <property type="match status" value="1"/>
</dbReference>
<dbReference type="SUPFAM" id="SSF55874">
    <property type="entry name" value="ATPase domain of HSP90 chaperone/DNA topoisomerase II/histidine kinase"/>
    <property type="match status" value="1"/>
</dbReference>
<dbReference type="InterPro" id="IPR000700">
    <property type="entry name" value="PAS-assoc_C"/>
</dbReference>
<evidence type="ECO:0000256" key="2">
    <source>
        <dbReference type="SAM" id="MobiDB-lite"/>
    </source>
</evidence>
<evidence type="ECO:0000313" key="6">
    <source>
        <dbReference type="Proteomes" id="UP001163878"/>
    </source>
</evidence>
<dbReference type="SUPFAM" id="SSF81606">
    <property type="entry name" value="PP2C-like"/>
    <property type="match status" value="1"/>
</dbReference>
<dbReference type="PANTHER" id="PTHR43156">
    <property type="entry name" value="STAGE II SPORULATION PROTEIN E-RELATED"/>
    <property type="match status" value="1"/>
</dbReference>
<dbReference type="InterPro" id="IPR003018">
    <property type="entry name" value="GAF"/>
</dbReference>
<evidence type="ECO:0000256" key="1">
    <source>
        <dbReference type="ARBA" id="ARBA00022801"/>
    </source>
</evidence>
<dbReference type="Gene3D" id="3.30.450.40">
    <property type="match status" value="1"/>
</dbReference>
<name>A0ABY6I0L6_STRPE</name>
<dbReference type="InterPro" id="IPR013656">
    <property type="entry name" value="PAS_4"/>
</dbReference>
<dbReference type="SUPFAM" id="SSF55781">
    <property type="entry name" value="GAF domain-like"/>
    <property type="match status" value="1"/>
</dbReference>
<proteinExistence type="predicted"/>
<accession>A0ABY6I0L6</accession>
<dbReference type="InterPro" id="IPR013767">
    <property type="entry name" value="PAS_fold"/>
</dbReference>
<dbReference type="CDD" id="cd16936">
    <property type="entry name" value="HATPase_RsbW-like"/>
    <property type="match status" value="1"/>
</dbReference>
<evidence type="ECO:0000259" key="3">
    <source>
        <dbReference type="PROSITE" id="PS50112"/>
    </source>
</evidence>
<feature type="domain" description="PAC" evidence="4">
    <location>
        <begin position="205"/>
        <end position="257"/>
    </location>
</feature>
<dbReference type="InterPro" id="IPR052016">
    <property type="entry name" value="Bact_Sigma-Reg"/>
</dbReference>
<dbReference type="EMBL" id="CP107567">
    <property type="protein sequence ID" value="UYQ60513.1"/>
    <property type="molecule type" value="Genomic_DNA"/>
</dbReference>
<dbReference type="Pfam" id="PF00989">
    <property type="entry name" value="PAS"/>
    <property type="match status" value="1"/>
</dbReference>